<comment type="caution">
    <text evidence="3">The sequence shown here is derived from an EMBL/GenBank/DDBJ whole genome shotgun (WGS) entry which is preliminary data.</text>
</comment>
<gene>
    <name evidence="3" type="ORF">CAGA_07750</name>
</gene>
<dbReference type="AlphaFoldDB" id="A0A4Z0YDA4"/>
<keyword evidence="4" id="KW-1185">Reference proteome</keyword>
<dbReference type="Proteomes" id="UP000297714">
    <property type="component" value="Unassembled WGS sequence"/>
</dbReference>
<keyword evidence="1" id="KW-1133">Transmembrane helix</keyword>
<evidence type="ECO:0000313" key="4">
    <source>
        <dbReference type="Proteomes" id="UP000297714"/>
    </source>
</evidence>
<feature type="transmembrane region" description="Helical" evidence="1">
    <location>
        <begin position="20"/>
        <end position="38"/>
    </location>
</feature>
<protein>
    <submittedName>
        <fullName evidence="3">TadE-like protein</fullName>
    </submittedName>
</protein>
<reference evidence="3 4" key="1">
    <citation type="submission" date="2019-04" db="EMBL/GenBank/DDBJ databases">
        <authorList>
            <person name="Poehlein A."/>
            <person name="Bengelsdorf F.R."/>
            <person name="Duerre P."/>
            <person name="Daniel R."/>
        </authorList>
    </citation>
    <scope>NUCLEOTIDE SEQUENCE [LARGE SCALE GENOMIC DNA]</scope>
    <source>
        <strain evidence="3 4">BS-1</strain>
    </source>
</reference>
<feature type="domain" description="TadE-like" evidence="2">
    <location>
        <begin position="14"/>
        <end position="56"/>
    </location>
</feature>
<proteinExistence type="predicted"/>
<evidence type="ECO:0000256" key="1">
    <source>
        <dbReference type="SAM" id="Phobius"/>
    </source>
</evidence>
<evidence type="ECO:0000259" key="2">
    <source>
        <dbReference type="Pfam" id="PF07811"/>
    </source>
</evidence>
<organism evidence="3 4">
    <name type="scientific">Caproiciproducens galactitolivorans</name>
    <dbReference type="NCBI Taxonomy" id="642589"/>
    <lineage>
        <taxon>Bacteria</taxon>
        <taxon>Bacillati</taxon>
        <taxon>Bacillota</taxon>
        <taxon>Clostridia</taxon>
        <taxon>Eubacteriales</taxon>
        <taxon>Acutalibacteraceae</taxon>
        <taxon>Caproiciproducens</taxon>
    </lineage>
</organism>
<sequence>MSRNGFLKMYGERGQGLVEFALVLPVLLIILGAAVDLGRMINYKIILQNAASDSVRSMKQESDLNPDVIKSKLYEKYGDQLDFSQFQVRSSGGDVQRKYYTYHANSWYGFVDRTSYYDYFDATISVNYRMKMATPVMAMIAGEAVTLSSTFTGQVYINGYNG</sequence>
<keyword evidence="1" id="KW-0812">Transmembrane</keyword>
<keyword evidence="1" id="KW-0472">Membrane</keyword>
<dbReference type="InterPro" id="IPR012495">
    <property type="entry name" value="TadE-like_dom"/>
</dbReference>
<dbReference type="Pfam" id="PF07811">
    <property type="entry name" value="TadE"/>
    <property type="match status" value="1"/>
</dbReference>
<dbReference type="EMBL" id="SRMQ01000002">
    <property type="protein sequence ID" value="TGJ77405.1"/>
    <property type="molecule type" value="Genomic_DNA"/>
</dbReference>
<evidence type="ECO:0000313" key="3">
    <source>
        <dbReference type="EMBL" id="TGJ77405.1"/>
    </source>
</evidence>
<dbReference type="RefSeq" id="WP_167875147.1">
    <property type="nucleotide sequence ID" value="NZ_JAJUFJ010000002.1"/>
</dbReference>
<name>A0A4Z0YDA4_9FIRM</name>
<accession>A0A4Z0YDA4</accession>